<dbReference type="Proteomes" id="UP000636004">
    <property type="component" value="Unassembled WGS sequence"/>
</dbReference>
<keyword evidence="2" id="KW-1185">Reference proteome</keyword>
<name>A0A918RBL4_9FLAO</name>
<sequence length="72" mass="8649">MLSLQKKNTGKGIFTHLTGWLVKTKTLNNKIYFPEIAIVLYSLEREIWINSKYYLMKILYKYIVYVDLLLLF</sequence>
<evidence type="ECO:0000313" key="1">
    <source>
        <dbReference type="EMBL" id="GGZ92961.1"/>
    </source>
</evidence>
<proteinExistence type="predicted"/>
<accession>A0A918RBL4</accession>
<dbReference type="AlphaFoldDB" id="A0A918RBL4"/>
<gene>
    <name evidence="1" type="ORF">GCM10007028_34110</name>
</gene>
<dbReference type="EMBL" id="BMWZ01000011">
    <property type="protein sequence ID" value="GGZ92961.1"/>
    <property type="molecule type" value="Genomic_DNA"/>
</dbReference>
<protein>
    <submittedName>
        <fullName evidence="1">Uncharacterized protein</fullName>
    </submittedName>
</protein>
<comment type="caution">
    <text evidence="1">The sequence shown here is derived from an EMBL/GenBank/DDBJ whole genome shotgun (WGS) entry which is preliminary data.</text>
</comment>
<evidence type="ECO:0000313" key="2">
    <source>
        <dbReference type="Proteomes" id="UP000636004"/>
    </source>
</evidence>
<reference evidence="1" key="2">
    <citation type="submission" date="2020-09" db="EMBL/GenBank/DDBJ databases">
        <authorList>
            <person name="Sun Q."/>
            <person name="Kim S."/>
        </authorList>
    </citation>
    <scope>NUCLEOTIDE SEQUENCE</scope>
    <source>
        <strain evidence="1">KCTC 12710</strain>
    </source>
</reference>
<reference evidence="1" key="1">
    <citation type="journal article" date="2014" name="Int. J. Syst. Evol. Microbiol.">
        <title>Complete genome sequence of Corynebacterium casei LMG S-19264T (=DSM 44701T), isolated from a smear-ripened cheese.</title>
        <authorList>
            <consortium name="US DOE Joint Genome Institute (JGI-PGF)"/>
            <person name="Walter F."/>
            <person name="Albersmeier A."/>
            <person name="Kalinowski J."/>
            <person name="Ruckert C."/>
        </authorList>
    </citation>
    <scope>NUCLEOTIDE SEQUENCE</scope>
    <source>
        <strain evidence="1">KCTC 12710</strain>
    </source>
</reference>
<organism evidence="1 2">
    <name type="scientific">Algibacter mikhailovii</name>
    <dbReference type="NCBI Taxonomy" id="425498"/>
    <lineage>
        <taxon>Bacteria</taxon>
        <taxon>Pseudomonadati</taxon>
        <taxon>Bacteroidota</taxon>
        <taxon>Flavobacteriia</taxon>
        <taxon>Flavobacteriales</taxon>
        <taxon>Flavobacteriaceae</taxon>
        <taxon>Algibacter</taxon>
    </lineage>
</organism>